<keyword evidence="6" id="KW-1003">Cell membrane</keyword>
<comment type="subcellular location">
    <subcellularLocation>
        <location evidence="6">Cell membrane</location>
        <topology evidence="6">Multi-pass membrane protein</topology>
    </subcellularLocation>
    <subcellularLocation>
        <location evidence="1">Membrane</location>
        <topology evidence="1">Multi-pass membrane protein</topology>
    </subcellularLocation>
</comment>
<feature type="transmembrane region" description="Helical" evidence="6">
    <location>
        <begin position="176"/>
        <end position="194"/>
    </location>
</feature>
<gene>
    <name evidence="8" type="ORF">EGT67_06145</name>
</gene>
<dbReference type="GO" id="GO:0140359">
    <property type="term" value="F:ABC-type transporter activity"/>
    <property type="evidence" value="ECO:0007669"/>
    <property type="project" value="InterPro"/>
</dbReference>
<dbReference type="Proteomes" id="UP000286208">
    <property type="component" value="Unassembled WGS sequence"/>
</dbReference>
<evidence type="ECO:0000256" key="4">
    <source>
        <dbReference type="ARBA" id="ARBA00023136"/>
    </source>
</evidence>
<feature type="transmembrane region" description="Helical" evidence="6">
    <location>
        <begin position="145"/>
        <end position="169"/>
    </location>
</feature>
<evidence type="ECO:0000313" key="8">
    <source>
        <dbReference type="EMBL" id="RVW10724.1"/>
    </source>
</evidence>
<keyword evidence="9" id="KW-1185">Reference proteome</keyword>
<evidence type="ECO:0000256" key="1">
    <source>
        <dbReference type="ARBA" id="ARBA00004141"/>
    </source>
</evidence>
<dbReference type="Pfam" id="PF01061">
    <property type="entry name" value="ABC2_membrane"/>
    <property type="match status" value="1"/>
</dbReference>
<feature type="transmembrane region" description="Helical" evidence="6">
    <location>
        <begin position="65"/>
        <end position="87"/>
    </location>
</feature>
<keyword evidence="6" id="KW-0813">Transport</keyword>
<keyword evidence="3 6" id="KW-1133">Transmembrane helix</keyword>
<dbReference type="InterPro" id="IPR047817">
    <property type="entry name" value="ABC2_TM_bact-type"/>
</dbReference>
<dbReference type="InterPro" id="IPR013525">
    <property type="entry name" value="ABC2_TM"/>
</dbReference>
<evidence type="ECO:0000256" key="5">
    <source>
        <dbReference type="ARBA" id="ARBA00023251"/>
    </source>
</evidence>
<evidence type="ECO:0000256" key="2">
    <source>
        <dbReference type="ARBA" id="ARBA00022692"/>
    </source>
</evidence>
<evidence type="ECO:0000256" key="3">
    <source>
        <dbReference type="ARBA" id="ARBA00022989"/>
    </source>
</evidence>
<feature type="transmembrane region" description="Helical" evidence="6">
    <location>
        <begin position="232"/>
        <end position="250"/>
    </location>
</feature>
<accession>A0A3S3ED55</accession>
<dbReference type="AlphaFoldDB" id="A0A3S3ED55"/>
<evidence type="ECO:0000256" key="6">
    <source>
        <dbReference type="RuleBase" id="RU361157"/>
    </source>
</evidence>
<feature type="domain" description="ABC transmembrane type-2" evidence="7">
    <location>
        <begin position="27"/>
        <end position="257"/>
    </location>
</feature>
<feature type="transmembrane region" description="Helical" evidence="6">
    <location>
        <begin position="108"/>
        <end position="133"/>
    </location>
</feature>
<comment type="caution">
    <text evidence="8">The sequence shown here is derived from an EMBL/GenBank/DDBJ whole genome shotgun (WGS) entry which is preliminary data.</text>
</comment>
<keyword evidence="2 6" id="KW-0812">Transmembrane</keyword>
<dbReference type="PANTHER" id="PTHR43229">
    <property type="entry name" value="NODULATION PROTEIN J"/>
    <property type="match status" value="1"/>
</dbReference>
<proteinExistence type="inferred from homology"/>
<evidence type="ECO:0000313" key="9">
    <source>
        <dbReference type="Proteomes" id="UP000286208"/>
    </source>
</evidence>
<dbReference type="InterPro" id="IPR051784">
    <property type="entry name" value="Nod_factor_ABC_transporter"/>
</dbReference>
<name>A0A3S3ED55_9NOCA</name>
<reference evidence="8 9" key="1">
    <citation type="submission" date="2018-11" db="EMBL/GenBank/DDBJ databases">
        <title>Rhodococcus spongicola sp. nov. and Rhodococcus xishaensis sp. nov. from marine sponges.</title>
        <authorList>
            <person name="Li L."/>
            <person name="Lin H.W."/>
        </authorList>
    </citation>
    <scope>NUCLEOTIDE SEQUENCE [LARGE SCALE GENOMIC DNA]</scope>
    <source>
        <strain evidence="8 9">CCTCC AB2014297</strain>
    </source>
</reference>
<keyword evidence="4 6" id="KW-0472">Membrane</keyword>
<dbReference type="InterPro" id="IPR000412">
    <property type="entry name" value="ABC_2_transport"/>
</dbReference>
<dbReference type="EMBL" id="RKLP01000002">
    <property type="protein sequence ID" value="RVW10724.1"/>
    <property type="molecule type" value="Genomic_DNA"/>
</dbReference>
<dbReference type="PANTHER" id="PTHR43229:SF2">
    <property type="entry name" value="NODULATION PROTEIN J"/>
    <property type="match status" value="1"/>
</dbReference>
<dbReference type="PIRSF" id="PIRSF006648">
    <property type="entry name" value="DrrB"/>
    <property type="match status" value="1"/>
</dbReference>
<keyword evidence="5" id="KW-0046">Antibiotic resistance</keyword>
<dbReference type="PROSITE" id="PS51012">
    <property type="entry name" value="ABC_TM2"/>
    <property type="match status" value="1"/>
</dbReference>
<dbReference type="RefSeq" id="WP_127915165.1">
    <property type="nucleotide sequence ID" value="NZ_RKLP01000002.1"/>
</dbReference>
<sequence length="260" mass="27630">MTTVSYALQDSATMLRRNVRHMARYPSMTILLVGMPVVLLLLFVYVFGGTLGAGLGGGRDAYLEFVTPGIMLITIASAAQGTAISVATDMTEGIIARFRTMAISRASVLTGHVVGSMIQTMFALAVVTGVAVLVGFRPTADPVEWLAAIGLLAGFTFALTWLSVALGLVSRSVETASNLPMFLMLLPFLGSGFVPTDSMPTGLRWFAEYQPFSPVIETLRGLLLGGPIGTDGVLAVAWTAGIALFGYVWAKRLYDRRAIG</sequence>
<organism evidence="8 9">
    <name type="scientific">Prescottella agglutinans</name>
    <dbReference type="NCBI Taxonomy" id="1644129"/>
    <lineage>
        <taxon>Bacteria</taxon>
        <taxon>Bacillati</taxon>
        <taxon>Actinomycetota</taxon>
        <taxon>Actinomycetes</taxon>
        <taxon>Mycobacteriales</taxon>
        <taxon>Nocardiaceae</taxon>
        <taxon>Prescottella</taxon>
    </lineage>
</organism>
<feature type="transmembrane region" description="Helical" evidence="6">
    <location>
        <begin position="25"/>
        <end position="45"/>
    </location>
</feature>
<dbReference type="OrthoDB" id="670210at2"/>
<dbReference type="GO" id="GO:0046677">
    <property type="term" value="P:response to antibiotic"/>
    <property type="evidence" value="ECO:0007669"/>
    <property type="project" value="UniProtKB-KW"/>
</dbReference>
<comment type="similarity">
    <text evidence="6">Belongs to the ABC-2 integral membrane protein family.</text>
</comment>
<protein>
    <recommendedName>
        <fullName evidence="6">Transport permease protein</fullName>
    </recommendedName>
</protein>
<dbReference type="GO" id="GO:0043190">
    <property type="term" value="C:ATP-binding cassette (ABC) transporter complex"/>
    <property type="evidence" value="ECO:0007669"/>
    <property type="project" value="InterPro"/>
</dbReference>
<evidence type="ECO:0000259" key="7">
    <source>
        <dbReference type="PROSITE" id="PS51012"/>
    </source>
</evidence>